<feature type="transmembrane region" description="Helical" evidence="6">
    <location>
        <begin position="103"/>
        <end position="124"/>
    </location>
</feature>
<feature type="transmembrane region" description="Helical" evidence="6">
    <location>
        <begin position="136"/>
        <end position="158"/>
    </location>
</feature>
<keyword evidence="5 6" id="KW-0472">Membrane</keyword>
<sequence length="423" mass="44377">MSRLRRSSPSLALGLLTMISTVGFIDRIVVNALVEPLKEEFQLSDAEVGLLGFAYAALNIVLGVAIARMAERRRRLSFTVVGTLAWSVAAAACGFVTNWAQLLMARIAVGVGEAVGLPANQSVIADYFPPERRASAMSVLLLSPPLGAFIGLAGGALVAEVWGWRMAFIVTALPGLLLALLVWLFVKEPPRGQHDKVTDDTVPPISAVLRRFAELPSARHLVAGSALASLVGFGLTAFFAALLMRQFGIPLAQAGLYAGLIASLPASLSVLSGGALADKLAARIPSSYALVPAISLAIAAPLFCFGITRGDLWLLMVMVAASTMLQFMYLGMTFGTLQNMMHPRMRATANALLNIVFGFAGGIGPVIVGALSDRLADTGMAAGTALSLAMAGTAVLYWWAAAHYGIAARTVASDLAIVREGRI</sequence>
<dbReference type="RefSeq" id="WP_120108545.1">
    <property type="nucleotide sequence ID" value="NZ_RAHJ01000018.1"/>
</dbReference>
<feature type="transmembrane region" description="Helical" evidence="6">
    <location>
        <begin position="349"/>
        <end position="368"/>
    </location>
</feature>
<protein>
    <submittedName>
        <fullName evidence="8">MFS transporter</fullName>
    </submittedName>
</protein>
<keyword evidence="9" id="KW-1185">Reference proteome</keyword>
<feature type="transmembrane region" description="Helical" evidence="6">
    <location>
        <begin position="314"/>
        <end position="337"/>
    </location>
</feature>
<feature type="transmembrane region" description="Helical" evidence="6">
    <location>
        <begin position="12"/>
        <end position="30"/>
    </location>
</feature>
<gene>
    <name evidence="8" type="ORF">D6858_07070</name>
</gene>
<feature type="transmembrane region" description="Helical" evidence="6">
    <location>
        <begin position="288"/>
        <end position="308"/>
    </location>
</feature>
<dbReference type="PANTHER" id="PTHR23505">
    <property type="entry name" value="SPINSTER"/>
    <property type="match status" value="1"/>
</dbReference>
<feature type="transmembrane region" description="Helical" evidence="6">
    <location>
        <begin position="76"/>
        <end position="97"/>
    </location>
</feature>
<dbReference type="Gene3D" id="1.20.1250.20">
    <property type="entry name" value="MFS general substrate transporter like domains"/>
    <property type="match status" value="1"/>
</dbReference>
<evidence type="ECO:0000256" key="5">
    <source>
        <dbReference type="ARBA" id="ARBA00023136"/>
    </source>
</evidence>
<organism evidence="8 9">
    <name type="scientific">Tsuneonella suprasediminis</name>
    <dbReference type="NCBI Taxonomy" id="2306996"/>
    <lineage>
        <taxon>Bacteria</taxon>
        <taxon>Pseudomonadati</taxon>
        <taxon>Pseudomonadota</taxon>
        <taxon>Alphaproteobacteria</taxon>
        <taxon>Sphingomonadales</taxon>
        <taxon>Erythrobacteraceae</taxon>
        <taxon>Tsuneonella</taxon>
    </lineage>
</organism>
<evidence type="ECO:0000259" key="7">
    <source>
        <dbReference type="PROSITE" id="PS50850"/>
    </source>
</evidence>
<name>A0A419R1Q7_9SPHN</name>
<dbReference type="OrthoDB" id="7400989at2"/>
<evidence type="ECO:0000256" key="2">
    <source>
        <dbReference type="ARBA" id="ARBA00022448"/>
    </source>
</evidence>
<dbReference type="SUPFAM" id="SSF103473">
    <property type="entry name" value="MFS general substrate transporter"/>
    <property type="match status" value="1"/>
</dbReference>
<feature type="transmembrane region" description="Helical" evidence="6">
    <location>
        <begin position="380"/>
        <end position="400"/>
    </location>
</feature>
<comment type="caution">
    <text evidence="8">The sequence shown here is derived from an EMBL/GenBank/DDBJ whole genome shotgun (WGS) entry which is preliminary data.</text>
</comment>
<reference evidence="8 9" key="1">
    <citation type="submission" date="2018-09" db="EMBL/GenBank/DDBJ databases">
        <title>Altererythrobacter sp.Ery1 and Ery12, the genome sequencing of novel strains in genus Alterythrobacter.</title>
        <authorList>
            <person name="Cheng H."/>
            <person name="Wu Y.-H."/>
            <person name="Fang C."/>
            <person name="Xu X.-W."/>
        </authorList>
    </citation>
    <scope>NUCLEOTIDE SEQUENCE [LARGE SCALE GENOMIC DNA]</scope>
    <source>
        <strain evidence="8 9">Ery12</strain>
    </source>
</reference>
<dbReference type="InterPro" id="IPR020846">
    <property type="entry name" value="MFS_dom"/>
</dbReference>
<dbReference type="GO" id="GO:0016020">
    <property type="term" value="C:membrane"/>
    <property type="evidence" value="ECO:0007669"/>
    <property type="project" value="UniProtKB-SubCell"/>
</dbReference>
<dbReference type="PANTHER" id="PTHR23505:SF79">
    <property type="entry name" value="PROTEIN SPINSTER"/>
    <property type="match status" value="1"/>
</dbReference>
<dbReference type="PROSITE" id="PS50850">
    <property type="entry name" value="MFS"/>
    <property type="match status" value="1"/>
</dbReference>
<comment type="subcellular location">
    <subcellularLocation>
        <location evidence="1">Membrane</location>
        <topology evidence="1">Multi-pass membrane protein</topology>
    </subcellularLocation>
</comment>
<dbReference type="GO" id="GO:0022857">
    <property type="term" value="F:transmembrane transporter activity"/>
    <property type="evidence" value="ECO:0007669"/>
    <property type="project" value="InterPro"/>
</dbReference>
<feature type="domain" description="Major facilitator superfamily (MFS) profile" evidence="7">
    <location>
        <begin position="12"/>
        <end position="423"/>
    </location>
</feature>
<evidence type="ECO:0000313" key="9">
    <source>
        <dbReference type="Proteomes" id="UP000284322"/>
    </source>
</evidence>
<dbReference type="EMBL" id="RAHJ01000018">
    <property type="protein sequence ID" value="RJX67749.1"/>
    <property type="molecule type" value="Genomic_DNA"/>
</dbReference>
<accession>A0A419R1Q7</accession>
<dbReference type="InterPro" id="IPR011701">
    <property type="entry name" value="MFS"/>
</dbReference>
<feature type="transmembrane region" description="Helical" evidence="6">
    <location>
        <begin position="50"/>
        <end position="69"/>
    </location>
</feature>
<evidence type="ECO:0000313" key="8">
    <source>
        <dbReference type="EMBL" id="RJX67749.1"/>
    </source>
</evidence>
<feature type="transmembrane region" description="Helical" evidence="6">
    <location>
        <begin position="164"/>
        <end position="186"/>
    </location>
</feature>
<dbReference type="InterPro" id="IPR036259">
    <property type="entry name" value="MFS_trans_sf"/>
</dbReference>
<dbReference type="Pfam" id="PF07690">
    <property type="entry name" value="MFS_1"/>
    <property type="match status" value="1"/>
</dbReference>
<evidence type="ECO:0000256" key="3">
    <source>
        <dbReference type="ARBA" id="ARBA00022692"/>
    </source>
</evidence>
<dbReference type="AlphaFoldDB" id="A0A419R1Q7"/>
<feature type="transmembrane region" description="Helical" evidence="6">
    <location>
        <begin position="221"/>
        <end position="244"/>
    </location>
</feature>
<dbReference type="CDD" id="cd17328">
    <property type="entry name" value="MFS_spinster_like"/>
    <property type="match status" value="1"/>
</dbReference>
<feature type="transmembrane region" description="Helical" evidence="6">
    <location>
        <begin position="256"/>
        <end position="276"/>
    </location>
</feature>
<dbReference type="InterPro" id="IPR044770">
    <property type="entry name" value="MFS_spinster-like"/>
</dbReference>
<evidence type="ECO:0000256" key="6">
    <source>
        <dbReference type="SAM" id="Phobius"/>
    </source>
</evidence>
<keyword evidence="2" id="KW-0813">Transport</keyword>
<dbReference type="Proteomes" id="UP000284322">
    <property type="component" value="Unassembled WGS sequence"/>
</dbReference>
<evidence type="ECO:0000256" key="1">
    <source>
        <dbReference type="ARBA" id="ARBA00004141"/>
    </source>
</evidence>
<proteinExistence type="predicted"/>
<keyword evidence="3 6" id="KW-0812">Transmembrane</keyword>
<evidence type="ECO:0000256" key="4">
    <source>
        <dbReference type="ARBA" id="ARBA00022989"/>
    </source>
</evidence>
<keyword evidence="4 6" id="KW-1133">Transmembrane helix</keyword>